<evidence type="ECO:0000313" key="1">
    <source>
        <dbReference type="EMBL" id="KAG9450300.1"/>
    </source>
</evidence>
<protein>
    <submittedName>
        <fullName evidence="1">Uncharacterized protein</fullName>
    </submittedName>
</protein>
<keyword evidence="2" id="KW-1185">Reference proteome</keyword>
<comment type="caution">
    <text evidence="1">The sequence shown here is derived from an EMBL/GenBank/DDBJ whole genome shotgun (WGS) entry which is preliminary data.</text>
</comment>
<proteinExistence type="predicted"/>
<dbReference type="AlphaFoldDB" id="A0AAV7EN97"/>
<reference evidence="1 2" key="1">
    <citation type="submission" date="2021-07" db="EMBL/GenBank/DDBJ databases">
        <title>The Aristolochia fimbriata genome: insights into angiosperm evolution, floral development and chemical biosynthesis.</title>
        <authorList>
            <person name="Jiao Y."/>
        </authorList>
    </citation>
    <scope>NUCLEOTIDE SEQUENCE [LARGE SCALE GENOMIC DNA]</scope>
    <source>
        <strain evidence="1">IBCAS-2021</strain>
        <tissue evidence="1">Leaf</tissue>
    </source>
</reference>
<name>A0AAV7EN97_ARIFI</name>
<evidence type="ECO:0000313" key="2">
    <source>
        <dbReference type="Proteomes" id="UP000825729"/>
    </source>
</evidence>
<accession>A0AAV7EN97</accession>
<sequence>MDAASPSLSSKSESRVEARFPLQEYFVPRPSCARKALWEHPNEAKYLFKKVVLIENHINTGNPESCATFGREKSLKAILISYLFSTVYFLRSTLGQRNFKWNYC</sequence>
<dbReference type="Proteomes" id="UP000825729">
    <property type="component" value="Unassembled WGS sequence"/>
</dbReference>
<dbReference type="EMBL" id="JAINDJ010000004">
    <property type="protein sequence ID" value="KAG9450300.1"/>
    <property type="molecule type" value="Genomic_DNA"/>
</dbReference>
<gene>
    <name evidence="1" type="ORF">H6P81_010265</name>
</gene>
<organism evidence="1 2">
    <name type="scientific">Aristolochia fimbriata</name>
    <name type="common">White veined hardy Dutchman's pipe vine</name>
    <dbReference type="NCBI Taxonomy" id="158543"/>
    <lineage>
        <taxon>Eukaryota</taxon>
        <taxon>Viridiplantae</taxon>
        <taxon>Streptophyta</taxon>
        <taxon>Embryophyta</taxon>
        <taxon>Tracheophyta</taxon>
        <taxon>Spermatophyta</taxon>
        <taxon>Magnoliopsida</taxon>
        <taxon>Magnoliidae</taxon>
        <taxon>Piperales</taxon>
        <taxon>Aristolochiaceae</taxon>
        <taxon>Aristolochia</taxon>
    </lineage>
</organism>